<dbReference type="InterPro" id="IPR013324">
    <property type="entry name" value="RNA_pol_sigma_r3/r4-like"/>
</dbReference>
<evidence type="ECO:0000256" key="3">
    <source>
        <dbReference type="ARBA" id="ARBA00023082"/>
    </source>
</evidence>
<keyword evidence="3 6" id="KW-0731">Sigma factor</keyword>
<name>A0A9D1RU64_9FIRM</name>
<evidence type="ECO:0000256" key="4">
    <source>
        <dbReference type="ARBA" id="ARBA00023125"/>
    </source>
</evidence>
<dbReference type="Gene3D" id="1.10.10.10">
    <property type="entry name" value="Winged helix-like DNA-binding domain superfamily/Winged helix DNA-binding domain"/>
    <property type="match status" value="1"/>
</dbReference>
<evidence type="ECO:0000259" key="7">
    <source>
        <dbReference type="Pfam" id="PF04542"/>
    </source>
</evidence>
<dbReference type="InterPro" id="IPR013325">
    <property type="entry name" value="RNA_pol_sigma_r2"/>
</dbReference>
<gene>
    <name evidence="9" type="ORF">H9868_06885</name>
</gene>
<dbReference type="Pfam" id="PF04542">
    <property type="entry name" value="Sigma70_r2"/>
    <property type="match status" value="1"/>
</dbReference>
<dbReference type="InterPro" id="IPR014284">
    <property type="entry name" value="RNA_pol_sigma-70_dom"/>
</dbReference>
<keyword evidence="2 6" id="KW-0805">Transcription regulation</keyword>
<evidence type="ECO:0000256" key="5">
    <source>
        <dbReference type="ARBA" id="ARBA00023163"/>
    </source>
</evidence>
<comment type="caution">
    <text evidence="9">The sequence shown here is derived from an EMBL/GenBank/DDBJ whole genome shotgun (WGS) entry which is preliminary data.</text>
</comment>
<feature type="domain" description="RNA polymerase sigma-70 region 2" evidence="7">
    <location>
        <begin position="16"/>
        <end position="81"/>
    </location>
</feature>
<comment type="similarity">
    <text evidence="1 6">Belongs to the sigma-70 factor family. ECF subfamily.</text>
</comment>
<dbReference type="Gene3D" id="1.10.1740.10">
    <property type="match status" value="1"/>
</dbReference>
<dbReference type="GO" id="GO:0006950">
    <property type="term" value="P:response to stress"/>
    <property type="evidence" value="ECO:0007669"/>
    <property type="project" value="UniProtKB-ARBA"/>
</dbReference>
<keyword evidence="4 6" id="KW-0238">DNA-binding</keyword>
<dbReference type="PANTHER" id="PTHR43133:SF60">
    <property type="entry name" value="RNA POLYMERASE SIGMA FACTOR SIGV"/>
    <property type="match status" value="1"/>
</dbReference>
<dbReference type="GO" id="GO:0016987">
    <property type="term" value="F:sigma factor activity"/>
    <property type="evidence" value="ECO:0007669"/>
    <property type="project" value="UniProtKB-KW"/>
</dbReference>
<dbReference type="InterPro" id="IPR007627">
    <property type="entry name" value="RNA_pol_sigma70_r2"/>
</dbReference>
<protein>
    <recommendedName>
        <fullName evidence="6">RNA polymerase sigma factor</fullName>
    </recommendedName>
</protein>
<proteinExistence type="inferred from homology"/>
<dbReference type="InterPro" id="IPR000838">
    <property type="entry name" value="RNA_pol_sigma70_ECF_CS"/>
</dbReference>
<dbReference type="InterPro" id="IPR039425">
    <property type="entry name" value="RNA_pol_sigma-70-like"/>
</dbReference>
<feature type="domain" description="RNA polymerase sigma factor 70 region 4 type 2" evidence="8">
    <location>
        <begin position="103"/>
        <end position="155"/>
    </location>
</feature>
<dbReference type="InterPro" id="IPR013249">
    <property type="entry name" value="RNA_pol_sigma70_r4_t2"/>
</dbReference>
<evidence type="ECO:0000256" key="2">
    <source>
        <dbReference type="ARBA" id="ARBA00023015"/>
    </source>
</evidence>
<dbReference type="Proteomes" id="UP000824192">
    <property type="component" value="Unassembled WGS sequence"/>
</dbReference>
<dbReference type="Pfam" id="PF08281">
    <property type="entry name" value="Sigma70_r4_2"/>
    <property type="match status" value="1"/>
</dbReference>
<evidence type="ECO:0000259" key="8">
    <source>
        <dbReference type="Pfam" id="PF08281"/>
    </source>
</evidence>
<dbReference type="GO" id="GO:0003677">
    <property type="term" value="F:DNA binding"/>
    <property type="evidence" value="ECO:0007669"/>
    <property type="project" value="UniProtKB-KW"/>
</dbReference>
<dbReference type="PANTHER" id="PTHR43133">
    <property type="entry name" value="RNA POLYMERASE ECF-TYPE SIGMA FACTO"/>
    <property type="match status" value="1"/>
</dbReference>
<dbReference type="GO" id="GO:0006352">
    <property type="term" value="P:DNA-templated transcription initiation"/>
    <property type="evidence" value="ECO:0007669"/>
    <property type="project" value="InterPro"/>
</dbReference>
<dbReference type="PROSITE" id="PS01063">
    <property type="entry name" value="SIGMA70_ECF"/>
    <property type="match status" value="1"/>
</dbReference>
<evidence type="ECO:0000313" key="10">
    <source>
        <dbReference type="Proteomes" id="UP000824192"/>
    </source>
</evidence>
<dbReference type="AlphaFoldDB" id="A0A9D1RU64"/>
<dbReference type="NCBIfam" id="TIGR02937">
    <property type="entry name" value="sigma70-ECF"/>
    <property type="match status" value="1"/>
</dbReference>
<dbReference type="SUPFAM" id="SSF88946">
    <property type="entry name" value="Sigma2 domain of RNA polymerase sigma factors"/>
    <property type="match status" value="1"/>
</dbReference>
<organism evidence="9 10">
    <name type="scientific">Candidatus Flavonifractor merdipullorum</name>
    <dbReference type="NCBI Taxonomy" id="2838590"/>
    <lineage>
        <taxon>Bacteria</taxon>
        <taxon>Bacillati</taxon>
        <taxon>Bacillota</taxon>
        <taxon>Clostridia</taxon>
        <taxon>Eubacteriales</taxon>
        <taxon>Oscillospiraceae</taxon>
        <taxon>Flavonifractor</taxon>
    </lineage>
</organism>
<evidence type="ECO:0000256" key="1">
    <source>
        <dbReference type="ARBA" id="ARBA00010641"/>
    </source>
</evidence>
<dbReference type="InterPro" id="IPR036388">
    <property type="entry name" value="WH-like_DNA-bd_sf"/>
</dbReference>
<reference evidence="9" key="1">
    <citation type="journal article" date="2021" name="PeerJ">
        <title>Extensive microbial diversity within the chicken gut microbiome revealed by metagenomics and culture.</title>
        <authorList>
            <person name="Gilroy R."/>
            <person name="Ravi A."/>
            <person name="Getino M."/>
            <person name="Pursley I."/>
            <person name="Horton D.L."/>
            <person name="Alikhan N.F."/>
            <person name="Baker D."/>
            <person name="Gharbi K."/>
            <person name="Hall N."/>
            <person name="Watson M."/>
            <person name="Adriaenssens E.M."/>
            <person name="Foster-Nyarko E."/>
            <person name="Jarju S."/>
            <person name="Secka A."/>
            <person name="Antonio M."/>
            <person name="Oren A."/>
            <person name="Chaudhuri R.R."/>
            <person name="La Ragione R."/>
            <person name="Hildebrand F."/>
            <person name="Pallen M.J."/>
        </authorList>
    </citation>
    <scope>NUCLEOTIDE SEQUENCE</scope>
    <source>
        <strain evidence="9">ChiGjej6B6-1540</strain>
    </source>
</reference>
<reference evidence="9" key="2">
    <citation type="submission" date="2021-04" db="EMBL/GenBank/DDBJ databases">
        <authorList>
            <person name="Gilroy R."/>
        </authorList>
    </citation>
    <scope>NUCLEOTIDE SEQUENCE</scope>
    <source>
        <strain evidence="9">ChiGjej6B6-1540</strain>
    </source>
</reference>
<dbReference type="SUPFAM" id="SSF88659">
    <property type="entry name" value="Sigma3 and sigma4 domains of RNA polymerase sigma factors"/>
    <property type="match status" value="1"/>
</dbReference>
<evidence type="ECO:0000256" key="6">
    <source>
        <dbReference type="RuleBase" id="RU000716"/>
    </source>
</evidence>
<sequence>MAHDPSRREILTDYILSHQEEFYRLAYSYVKNRDTALDVVQESIVRALSRADSLRDPAYVKTWFYRILVNESINHFRRSSRLVPLELVSQEEPGEVRDDAARLDLYDAIERLNTQEQTIIRLRFFHDMKLEEIAQVTRTNLNTVKSRLYQSLRKLKAMTKEDCNDA</sequence>
<evidence type="ECO:0000313" key="9">
    <source>
        <dbReference type="EMBL" id="HIW94249.1"/>
    </source>
</evidence>
<dbReference type="CDD" id="cd06171">
    <property type="entry name" value="Sigma70_r4"/>
    <property type="match status" value="1"/>
</dbReference>
<dbReference type="EMBL" id="DXGA01000146">
    <property type="protein sequence ID" value="HIW94249.1"/>
    <property type="molecule type" value="Genomic_DNA"/>
</dbReference>
<accession>A0A9D1RU64</accession>
<keyword evidence="5 6" id="KW-0804">Transcription</keyword>